<gene>
    <name evidence="5" type="ORF">OSTLU_93879</name>
</gene>
<dbReference type="STRING" id="436017.A4S9A1"/>
<dbReference type="Gramene" id="ABP00320">
    <property type="protein sequence ID" value="ABP00320"/>
    <property type="gene ID" value="OSTLU_93879"/>
</dbReference>
<protein>
    <recommendedName>
        <fullName evidence="4">C3HC-type domain-containing protein</fullName>
    </recommendedName>
</protein>
<comment type="subcellular location">
    <subcellularLocation>
        <location evidence="1">Nucleus</location>
    </subcellularLocation>
</comment>
<keyword evidence="6" id="KW-1185">Reference proteome</keyword>
<dbReference type="PANTHER" id="PTHR15835:SF6">
    <property type="entry name" value="ZINC FINGER C3HC-TYPE PROTEIN 1"/>
    <property type="match status" value="1"/>
</dbReference>
<dbReference type="OMA" id="PWIACER"/>
<dbReference type="OrthoDB" id="10575905at2759"/>
<dbReference type="EMBL" id="CP000596">
    <property type="protein sequence ID" value="ABP00320.1"/>
    <property type="molecule type" value="Genomic_DNA"/>
</dbReference>
<organism evidence="5 6">
    <name type="scientific">Ostreococcus lucimarinus (strain CCE9901)</name>
    <dbReference type="NCBI Taxonomy" id="436017"/>
    <lineage>
        <taxon>Eukaryota</taxon>
        <taxon>Viridiplantae</taxon>
        <taxon>Chlorophyta</taxon>
        <taxon>Mamiellophyceae</taxon>
        <taxon>Mamiellales</taxon>
        <taxon>Bathycoccaceae</taxon>
        <taxon>Ostreococcus</taxon>
    </lineage>
</organism>
<dbReference type="HOGENOM" id="CLU_512315_0_0_1"/>
<feature type="domain" description="C3HC-type" evidence="4">
    <location>
        <begin position="49"/>
        <end position="179"/>
    </location>
</feature>
<proteinExistence type="predicted"/>
<dbReference type="GO" id="GO:0005634">
    <property type="term" value="C:nucleus"/>
    <property type="evidence" value="ECO:0007669"/>
    <property type="project" value="UniProtKB-SubCell"/>
</dbReference>
<feature type="compositionally biased region" description="Low complexity" evidence="3">
    <location>
        <begin position="383"/>
        <end position="399"/>
    </location>
</feature>
<dbReference type="PANTHER" id="PTHR15835">
    <property type="entry name" value="NUCLEAR-INTERACTING PARTNER OF ALK"/>
    <property type="match status" value="1"/>
</dbReference>
<dbReference type="Pfam" id="PF07967">
    <property type="entry name" value="zf-C3HC"/>
    <property type="match status" value="1"/>
</dbReference>
<keyword evidence="2" id="KW-0539">Nucleus</keyword>
<evidence type="ECO:0000313" key="6">
    <source>
        <dbReference type="Proteomes" id="UP000001568"/>
    </source>
</evidence>
<dbReference type="RefSeq" id="XP_001422026.1">
    <property type="nucleotide sequence ID" value="XM_001421989.1"/>
</dbReference>
<dbReference type="AlphaFoldDB" id="A4S9A1"/>
<evidence type="ECO:0000259" key="4">
    <source>
        <dbReference type="Pfam" id="PF07967"/>
    </source>
</evidence>
<accession>A4S9A1</accession>
<dbReference type="KEGG" id="olu:OSTLU_93879"/>
<reference evidence="5 6" key="1">
    <citation type="journal article" date="2007" name="Proc. Natl. Acad. Sci. U.S.A.">
        <title>The tiny eukaryote Ostreococcus provides genomic insights into the paradox of plankton speciation.</title>
        <authorList>
            <person name="Palenik B."/>
            <person name="Grimwood J."/>
            <person name="Aerts A."/>
            <person name="Rouze P."/>
            <person name="Salamov A."/>
            <person name="Putnam N."/>
            <person name="Dupont C."/>
            <person name="Jorgensen R."/>
            <person name="Derelle E."/>
            <person name="Rombauts S."/>
            <person name="Zhou K."/>
            <person name="Otillar R."/>
            <person name="Merchant S.S."/>
            <person name="Podell S."/>
            <person name="Gaasterland T."/>
            <person name="Napoli C."/>
            <person name="Gendler K."/>
            <person name="Manuell A."/>
            <person name="Tai V."/>
            <person name="Vallon O."/>
            <person name="Piganeau G."/>
            <person name="Jancek S."/>
            <person name="Heijde M."/>
            <person name="Jabbari K."/>
            <person name="Bowler C."/>
            <person name="Lohr M."/>
            <person name="Robbens S."/>
            <person name="Werner G."/>
            <person name="Dubchak I."/>
            <person name="Pazour G.J."/>
            <person name="Ren Q."/>
            <person name="Paulsen I."/>
            <person name="Delwiche C."/>
            <person name="Schmutz J."/>
            <person name="Rokhsar D."/>
            <person name="Van de Peer Y."/>
            <person name="Moreau H."/>
            <person name="Grigoriev I.V."/>
        </authorList>
    </citation>
    <scope>NUCLEOTIDE SEQUENCE [LARGE SCALE GENOMIC DNA]</scope>
    <source>
        <strain evidence="5 6">CCE9901</strain>
    </source>
</reference>
<evidence type="ECO:0000313" key="5">
    <source>
        <dbReference type="EMBL" id="ABP00320.1"/>
    </source>
</evidence>
<evidence type="ECO:0000256" key="1">
    <source>
        <dbReference type="ARBA" id="ARBA00004123"/>
    </source>
</evidence>
<sequence>MTTAASPTPSSRFELITSTLLDAGRVDDAPLDVALDVDASSSANLPARPLSRADYFRRLRAFRDCVRWNFDKPSALQGPACAARGWTLEARDLLRCETCEALLAYPGNVDKLDEDARKDVNERVMKDLVDTHERGCAWRETGCSTSARGFPAASADETRADFASRVDAIARRGGKLPMVVGALEDEGRSRPTSEAIGDGEKERIRALVRDARTHAEEAETSASDDADDLTPLERRSAIDYATEMGLFGWSPTVVDGDLETDAKGRAAYCCALCGVRAPEWTFTPLIASRKQLAMAQSSSSKKPKTTLAALRGAAGGTYGLGTLRSAVAAAAAAPFAPKLHEEKPAHSPSVKSKWVAAVAGASVLSKLTASIAGGGASDAKVDSTPFGSTTSSTPLFGSPRPVTTMTDATPSATLDSEQGSKFASIVVAAATKKLAAAKKRKRVAVDENAKLNIPALAVRFNVIDEHLPYCPWISTRLDHRDVDPGWRATLDVLVPSAAADAPDAAARRRADNFKVVDYARARDMVRKYLPSS</sequence>
<feature type="region of interest" description="Disordered" evidence="3">
    <location>
        <begin position="375"/>
        <end position="402"/>
    </location>
</feature>
<dbReference type="eggNOG" id="KOG4765">
    <property type="taxonomic scope" value="Eukaryota"/>
</dbReference>
<name>A4S9A1_OSTLU</name>
<evidence type="ECO:0000256" key="3">
    <source>
        <dbReference type="SAM" id="MobiDB-lite"/>
    </source>
</evidence>
<dbReference type="Proteomes" id="UP000001568">
    <property type="component" value="Chromosome 16"/>
</dbReference>
<dbReference type="GeneID" id="5005930"/>
<evidence type="ECO:0000256" key="2">
    <source>
        <dbReference type="ARBA" id="ARBA00023242"/>
    </source>
</evidence>
<dbReference type="GO" id="GO:0008270">
    <property type="term" value="F:zinc ion binding"/>
    <property type="evidence" value="ECO:0007669"/>
    <property type="project" value="InterPro"/>
</dbReference>
<dbReference type="InterPro" id="IPR012935">
    <property type="entry name" value="NuBaID_N"/>
</dbReference>